<gene>
    <name evidence="2" type="ORF">MPPM_4792</name>
</gene>
<feature type="compositionally biased region" description="Basic and acidic residues" evidence="1">
    <location>
        <begin position="221"/>
        <end position="230"/>
    </location>
</feature>
<feature type="region of interest" description="Disordered" evidence="1">
    <location>
        <begin position="209"/>
        <end position="273"/>
    </location>
</feature>
<evidence type="ECO:0000256" key="1">
    <source>
        <dbReference type="SAM" id="MobiDB-lite"/>
    </source>
</evidence>
<protein>
    <submittedName>
        <fullName evidence="2">Putative bacteriophage protein</fullName>
    </submittedName>
</protein>
<dbReference type="OrthoDB" id="7549700at2"/>
<dbReference type="Pfam" id="PF09979">
    <property type="entry name" value="DUF2213"/>
    <property type="match status" value="1"/>
</dbReference>
<dbReference type="EMBL" id="AP014809">
    <property type="protein sequence ID" value="BAU93397.1"/>
    <property type="molecule type" value="Genomic_DNA"/>
</dbReference>
<accession>A0A160PIP2</accession>
<feature type="compositionally biased region" description="Basic and acidic residues" evidence="1">
    <location>
        <begin position="257"/>
        <end position="273"/>
    </location>
</feature>
<name>A0A160PIP2_9HYPH</name>
<sequence length="462" mass="50431">MTERHRVIDAAIIPPRLETTPEGFLICRDVPLARTGEQTYYAHELPSIPAKNGQIIAVRDEDEVFSEAAIESFRGKPFTDDHPDEDVDTKNWRTLMRGVVMNPRRGEGELSDRLLGDIMVYDPTTIAKIRAGKREVSNGYDADYEAIEPGRARQIRIRGNHVSLVDEGRCGPSCAIRDRKPLMTNRKTSIGDILRRAFKAKDEAAREEVLAEADAGMSGDESAHEGDGHHIVVNVGSPPPAKPEGEGDQPNPNDPDGLLKDEEGDPEENKDMDEEKVKALIAEANAPIMEALTALTDKIEPLLPKITETVERVEELSEAVDDMADPEDMATQDAVARAAILAPSLNRPTNDAKPGSKSHRDAMSSFKRDALKAALTTDAGRSAVGAVLGHVQSHRIAAMTPAEVNVAFRASSQMMLDSNAARTVDTLQSATSGYVRDDKGQRQRAMTPADLQARANAYYKRG</sequence>
<dbReference type="InterPro" id="IPR016913">
    <property type="entry name" value="UCP029215"/>
</dbReference>
<evidence type="ECO:0000313" key="3">
    <source>
        <dbReference type="Proteomes" id="UP000218288"/>
    </source>
</evidence>
<dbReference type="Proteomes" id="UP000218288">
    <property type="component" value="Chromosome"/>
</dbReference>
<reference evidence="2 3" key="1">
    <citation type="journal article" date="2016" name="Genome Announc.">
        <title>Complete Genome Sequence of Methylobacterium populi P-1M, Isolated from Pink-Pigmented Household Biofilm.</title>
        <authorList>
            <person name="Morohoshi T."/>
            <person name="Ikeda T."/>
        </authorList>
    </citation>
    <scope>NUCLEOTIDE SEQUENCE [LARGE SCALE GENOMIC DNA]</scope>
    <source>
        <strain evidence="2 3">P-1M</strain>
    </source>
</reference>
<proteinExistence type="predicted"/>
<dbReference type="RefSeq" id="WP_096487137.1">
    <property type="nucleotide sequence ID" value="NZ_AP014809.1"/>
</dbReference>
<dbReference type="AlphaFoldDB" id="A0A160PIP2"/>
<evidence type="ECO:0000313" key="2">
    <source>
        <dbReference type="EMBL" id="BAU93397.1"/>
    </source>
</evidence>
<organism evidence="2 3">
    <name type="scientific">Methylorubrum populi</name>
    <dbReference type="NCBI Taxonomy" id="223967"/>
    <lineage>
        <taxon>Bacteria</taxon>
        <taxon>Pseudomonadati</taxon>
        <taxon>Pseudomonadota</taxon>
        <taxon>Alphaproteobacteria</taxon>
        <taxon>Hyphomicrobiales</taxon>
        <taxon>Methylobacteriaceae</taxon>
        <taxon>Methylorubrum</taxon>
    </lineage>
</organism>